<dbReference type="PANTHER" id="PTHR30136:SF35">
    <property type="entry name" value="HTH-TYPE TRANSCRIPTIONAL REGULATOR RV1719"/>
    <property type="match status" value="1"/>
</dbReference>
<dbReference type="InterPro" id="IPR036390">
    <property type="entry name" value="WH_DNA-bd_sf"/>
</dbReference>
<accession>A0ABV7L9V4</accession>
<proteinExistence type="predicted"/>
<dbReference type="InterPro" id="IPR050707">
    <property type="entry name" value="HTH_MetabolicPath_Reg"/>
</dbReference>
<sequence>MAQDTTVLQTVSRAVAVLRCFEGGAVDLSLAELAARMKLNKVTVLRLARTLAKEGLLIHDSRTGLYRLSFGCIGLARKLLDRDGLFECAQPFMEEARSRTRETVCLIVREELDRVTTHSLPSMQPVRFVLEVGDRRPVHLGAAGQCLLSALPDDQLDVILRRIDERPAAERETAGGRTVSGAEVRERIDRVRRQGWAIGRQEWSSEAAGAAAPVVSPDGSVNGAISIVMPISRATDAYMEQCAAAAREAAEKTSAELRRQHQ</sequence>
<dbReference type="InterPro" id="IPR005471">
    <property type="entry name" value="Tscrpt_reg_IclR_N"/>
</dbReference>
<keyword evidence="2" id="KW-0238">DNA-binding</keyword>
<dbReference type="PANTHER" id="PTHR30136">
    <property type="entry name" value="HELIX-TURN-HELIX TRANSCRIPTIONAL REGULATOR, ICLR FAMILY"/>
    <property type="match status" value="1"/>
</dbReference>
<dbReference type="SUPFAM" id="SSF46785">
    <property type="entry name" value="Winged helix' DNA-binding domain"/>
    <property type="match status" value="1"/>
</dbReference>
<dbReference type="SMART" id="SM00346">
    <property type="entry name" value="HTH_ICLR"/>
    <property type="match status" value="1"/>
</dbReference>
<keyword evidence="3" id="KW-0804">Transcription</keyword>
<reference evidence="7" key="1">
    <citation type="journal article" date="2019" name="Int. J. Syst. Evol. Microbiol.">
        <title>The Global Catalogue of Microorganisms (GCM) 10K type strain sequencing project: providing services to taxonomists for standard genome sequencing and annotation.</title>
        <authorList>
            <consortium name="The Broad Institute Genomics Platform"/>
            <consortium name="The Broad Institute Genome Sequencing Center for Infectious Disease"/>
            <person name="Wu L."/>
            <person name="Ma J."/>
        </authorList>
    </citation>
    <scope>NUCLEOTIDE SEQUENCE [LARGE SCALE GENOMIC DNA]</scope>
    <source>
        <strain evidence="7">KCTC 42964</strain>
    </source>
</reference>
<dbReference type="InterPro" id="IPR029016">
    <property type="entry name" value="GAF-like_dom_sf"/>
</dbReference>
<evidence type="ECO:0000256" key="1">
    <source>
        <dbReference type="ARBA" id="ARBA00023015"/>
    </source>
</evidence>
<gene>
    <name evidence="6" type="ORF">ACFOGJ_28050</name>
</gene>
<protein>
    <submittedName>
        <fullName evidence="6">IclR family transcriptional regulator</fullName>
    </submittedName>
</protein>
<dbReference type="Gene3D" id="3.30.450.40">
    <property type="match status" value="1"/>
</dbReference>
<name>A0ABV7L9V4_9PROT</name>
<comment type="caution">
    <text evidence="6">The sequence shown here is derived from an EMBL/GenBank/DDBJ whole genome shotgun (WGS) entry which is preliminary data.</text>
</comment>
<dbReference type="RefSeq" id="WP_379906598.1">
    <property type="nucleotide sequence ID" value="NZ_JBHRTR010000054.1"/>
</dbReference>
<dbReference type="Pfam" id="PF09339">
    <property type="entry name" value="HTH_IclR"/>
    <property type="match status" value="1"/>
</dbReference>
<evidence type="ECO:0000256" key="2">
    <source>
        <dbReference type="ARBA" id="ARBA00023125"/>
    </source>
</evidence>
<evidence type="ECO:0000256" key="3">
    <source>
        <dbReference type="ARBA" id="ARBA00023163"/>
    </source>
</evidence>
<keyword evidence="1" id="KW-0805">Transcription regulation</keyword>
<dbReference type="InterPro" id="IPR014757">
    <property type="entry name" value="Tscrpt_reg_IclR_C"/>
</dbReference>
<dbReference type="SUPFAM" id="SSF55781">
    <property type="entry name" value="GAF domain-like"/>
    <property type="match status" value="1"/>
</dbReference>
<feature type="domain" description="HTH iclR-type" evidence="4">
    <location>
        <begin position="8"/>
        <end position="70"/>
    </location>
</feature>
<dbReference type="PROSITE" id="PS51077">
    <property type="entry name" value="HTH_ICLR"/>
    <property type="match status" value="1"/>
</dbReference>
<feature type="domain" description="IclR-ED" evidence="5">
    <location>
        <begin position="71"/>
        <end position="259"/>
    </location>
</feature>
<keyword evidence="7" id="KW-1185">Reference proteome</keyword>
<evidence type="ECO:0000259" key="4">
    <source>
        <dbReference type="PROSITE" id="PS51077"/>
    </source>
</evidence>
<dbReference type="EMBL" id="JBHRTR010000054">
    <property type="protein sequence ID" value="MFC3231133.1"/>
    <property type="molecule type" value="Genomic_DNA"/>
</dbReference>
<dbReference type="Proteomes" id="UP001595528">
    <property type="component" value="Unassembled WGS sequence"/>
</dbReference>
<dbReference type="PROSITE" id="PS51078">
    <property type="entry name" value="ICLR_ED"/>
    <property type="match status" value="1"/>
</dbReference>
<dbReference type="Pfam" id="PF01614">
    <property type="entry name" value="IclR_C"/>
    <property type="match status" value="1"/>
</dbReference>
<organism evidence="6 7">
    <name type="scientific">Marinibaculum pumilum</name>
    <dbReference type="NCBI Taxonomy" id="1766165"/>
    <lineage>
        <taxon>Bacteria</taxon>
        <taxon>Pseudomonadati</taxon>
        <taxon>Pseudomonadota</taxon>
        <taxon>Alphaproteobacteria</taxon>
        <taxon>Rhodospirillales</taxon>
        <taxon>Rhodospirillaceae</taxon>
        <taxon>Marinibaculum</taxon>
    </lineage>
</organism>
<dbReference type="Gene3D" id="1.10.10.10">
    <property type="entry name" value="Winged helix-like DNA-binding domain superfamily/Winged helix DNA-binding domain"/>
    <property type="match status" value="1"/>
</dbReference>
<dbReference type="InterPro" id="IPR036388">
    <property type="entry name" value="WH-like_DNA-bd_sf"/>
</dbReference>
<evidence type="ECO:0000259" key="5">
    <source>
        <dbReference type="PROSITE" id="PS51078"/>
    </source>
</evidence>
<evidence type="ECO:0000313" key="7">
    <source>
        <dbReference type="Proteomes" id="UP001595528"/>
    </source>
</evidence>
<evidence type="ECO:0000313" key="6">
    <source>
        <dbReference type="EMBL" id="MFC3231133.1"/>
    </source>
</evidence>